<dbReference type="RefSeq" id="WP_284722582.1">
    <property type="nucleotide sequence ID" value="NZ_BSND01000003.1"/>
</dbReference>
<proteinExistence type="predicted"/>
<reference evidence="5" key="1">
    <citation type="journal article" date="2014" name="Int. J. Syst. Evol. Microbiol.">
        <title>Complete genome of a new Firmicutes species belonging to the dominant human colonic microbiota ('Ruminococcus bicirculans') reveals two chromosomes and a selective capacity to utilize plant glucans.</title>
        <authorList>
            <consortium name="NISC Comparative Sequencing Program"/>
            <person name="Wegmann U."/>
            <person name="Louis P."/>
            <person name="Goesmann A."/>
            <person name="Henrissat B."/>
            <person name="Duncan S.H."/>
            <person name="Flint H.J."/>
        </authorList>
    </citation>
    <scope>NUCLEOTIDE SEQUENCE</scope>
    <source>
        <strain evidence="5">NBRC 102424</strain>
    </source>
</reference>
<dbReference type="InterPro" id="IPR020449">
    <property type="entry name" value="Tscrpt_reg_AraC-type_HTH"/>
</dbReference>
<reference evidence="5" key="2">
    <citation type="submission" date="2023-01" db="EMBL/GenBank/DDBJ databases">
        <title>Draft genome sequence of Methylophaga thalassica strain NBRC 102424.</title>
        <authorList>
            <person name="Sun Q."/>
            <person name="Mori K."/>
        </authorList>
    </citation>
    <scope>NUCLEOTIDE SEQUENCE</scope>
    <source>
        <strain evidence="5">NBRC 102424</strain>
    </source>
</reference>
<dbReference type="SMART" id="SM00342">
    <property type="entry name" value="HTH_ARAC"/>
    <property type="match status" value="1"/>
</dbReference>
<dbReference type="PROSITE" id="PS01124">
    <property type="entry name" value="HTH_ARAC_FAMILY_2"/>
    <property type="match status" value="1"/>
</dbReference>
<dbReference type="Pfam" id="PF12833">
    <property type="entry name" value="HTH_18"/>
    <property type="match status" value="1"/>
</dbReference>
<dbReference type="InterPro" id="IPR018060">
    <property type="entry name" value="HTH_AraC"/>
</dbReference>
<keyword evidence="2" id="KW-0238">DNA-binding</keyword>
<keyword evidence="3" id="KW-0804">Transcription</keyword>
<dbReference type="PRINTS" id="PR00032">
    <property type="entry name" value="HTHARAC"/>
</dbReference>
<accession>A0ABQ5TU30</accession>
<dbReference type="SUPFAM" id="SSF46689">
    <property type="entry name" value="Homeodomain-like"/>
    <property type="match status" value="1"/>
</dbReference>
<keyword evidence="1" id="KW-0805">Transcription regulation</keyword>
<evidence type="ECO:0000259" key="4">
    <source>
        <dbReference type="PROSITE" id="PS01124"/>
    </source>
</evidence>
<gene>
    <name evidence="5" type="ORF">GCM10007891_09180</name>
</gene>
<evidence type="ECO:0000256" key="1">
    <source>
        <dbReference type="ARBA" id="ARBA00023015"/>
    </source>
</evidence>
<dbReference type="Gene3D" id="1.10.10.60">
    <property type="entry name" value="Homeodomain-like"/>
    <property type="match status" value="1"/>
</dbReference>
<protein>
    <recommendedName>
        <fullName evidence="4">HTH araC/xylS-type domain-containing protein</fullName>
    </recommendedName>
</protein>
<evidence type="ECO:0000313" key="6">
    <source>
        <dbReference type="Proteomes" id="UP001161423"/>
    </source>
</evidence>
<evidence type="ECO:0000256" key="3">
    <source>
        <dbReference type="ARBA" id="ARBA00023163"/>
    </source>
</evidence>
<sequence length="345" mass="39843">MTDKAMVNMRERNMNTSLSQLHGQRLCTDDQPHSHRLDWLKEVIGREYANVDVNPFNDEPVFNEMAIYPWQNGVRLSPIKSHSLQIERLSREPTDISQDCYFAVLITEGKYKLEQDGREVFLEKGDMTLYDATQWHRITMPQAVSKVIISLPRDYLRQRISHIGNLTAKKITTQSGTAAIAASCIQSLTQQLDILDSNAFHSLQDPLVDLLTLSLNQLEPKSVQLSNTQSSTLFHVKRYVNQHCHYHELTPKMISEAVGLSVRYINNLLQAEQTSLMRYVTQQRLNSVYRKLNSRQFMHRTITEIALESGFNNMAHFSRAFKTQFGVSPRRFRQEAKNKLLIFDA</sequence>
<organism evidence="5 6">
    <name type="scientific">Methylophaga thalassica</name>
    <dbReference type="NCBI Taxonomy" id="40223"/>
    <lineage>
        <taxon>Bacteria</taxon>
        <taxon>Pseudomonadati</taxon>
        <taxon>Pseudomonadota</taxon>
        <taxon>Gammaproteobacteria</taxon>
        <taxon>Thiotrichales</taxon>
        <taxon>Piscirickettsiaceae</taxon>
        <taxon>Methylophaga</taxon>
    </lineage>
</organism>
<dbReference type="Proteomes" id="UP001161423">
    <property type="component" value="Unassembled WGS sequence"/>
</dbReference>
<keyword evidence="6" id="KW-1185">Reference proteome</keyword>
<name>A0ABQ5TU30_9GAMM</name>
<feature type="domain" description="HTH araC/xylS-type" evidence="4">
    <location>
        <begin position="234"/>
        <end position="335"/>
    </location>
</feature>
<dbReference type="PANTHER" id="PTHR43280:SF31">
    <property type="entry name" value="TRANSCRIPTIONAL REGULATORY PROTEIN"/>
    <property type="match status" value="1"/>
</dbReference>
<evidence type="ECO:0000256" key="2">
    <source>
        <dbReference type="ARBA" id="ARBA00023125"/>
    </source>
</evidence>
<dbReference type="InterPro" id="IPR035418">
    <property type="entry name" value="AraC-bd_2"/>
</dbReference>
<dbReference type="PANTHER" id="PTHR43280">
    <property type="entry name" value="ARAC-FAMILY TRANSCRIPTIONAL REGULATOR"/>
    <property type="match status" value="1"/>
</dbReference>
<dbReference type="InterPro" id="IPR009057">
    <property type="entry name" value="Homeodomain-like_sf"/>
</dbReference>
<dbReference type="Pfam" id="PF14525">
    <property type="entry name" value="AraC_binding_2"/>
    <property type="match status" value="1"/>
</dbReference>
<comment type="caution">
    <text evidence="5">The sequence shown here is derived from an EMBL/GenBank/DDBJ whole genome shotgun (WGS) entry which is preliminary data.</text>
</comment>
<dbReference type="EMBL" id="BSND01000003">
    <property type="protein sequence ID" value="GLP99064.1"/>
    <property type="molecule type" value="Genomic_DNA"/>
</dbReference>
<evidence type="ECO:0000313" key="5">
    <source>
        <dbReference type="EMBL" id="GLP99064.1"/>
    </source>
</evidence>